<dbReference type="Proteomes" id="UP000887563">
    <property type="component" value="Unplaced"/>
</dbReference>
<organism evidence="1 2">
    <name type="scientific">Meloidogyne incognita</name>
    <name type="common">Southern root-knot nematode worm</name>
    <name type="synonym">Oxyuris incognita</name>
    <dbReference type="NCBI Taxonomy" id="6306"/>
    <lineage>
        <taxon>Eukaryota</taxon>
        <taxon>Metazoa</taxon>
        <taxon>Ecdysozoa</taxon>
        <taxon>Nematoda</taxon>
        <taxon>Chromadorea</taxon>
        <taxon>Rhabditida</taxon>
        <taxon>Tylenchina</taxon>
        <taxon>Tylenchomorpha</taxon>
        <taxon>Tylenchoidea</taxon>
        <taxon>Meloidogynidae</taxon>
        <taxon>Meloidogyninae</taxon>
        <taxon>Meloidogyne</taxon>
        <taxon>Meloidogyne incognita group</taxon>
    </lineage>
</organism>
<keyword evidence="1" id="KW-1185">Reference proteome</keyword>
<accession>A0A914M9N3</accession>
<sequence>MELLLHLLTQLLAQHFPLLQVQKFLHPFLAFLQMEILLYLLPQPLSQYFHLDLLKALHLFLVFLQMALQRHHL</sequence>
<proteinExistence type="predicted"/>
<reference evidence="2" key="1">
    <citation type="submission" date="2022-11" db="UniProtKB">
        <authorList>
            <consortium name="WormBaseParasite"/>
        </authorList>
    </citation>
    <scope>IDENTIFICATION</scope>
</reference>
<protein>
    <submittedName>
        <fullName evidence="2">Candidate secreted effector</fullName>
    </submittedName>
</protein>
<dbReference type="WBParaSite" id="Minc3s01355g23069">
    <property type="protein sequence ID" value="Minc3s01355g23069"/>
    <property type="gene ID" value="Minc3s01355g23069"/>
</dbReference>
<name>A0A914M9N3_MELIC</name>
<evidence type="ECO:0000313" key="2">
    <source>
        <dbReference type="WBParaSite" id="Minc3s01355g23069"/>
    </source>
</evidence>
<dbReference type="AlphaFoldDB" id="A0A914M9N3"/>
<evidence type="ECO:0000313" key="1">
    <source>
        <dbReference type="Proteomes" id="UP000887563"/>
    </source>
</evidence>